<accession>A0ABP8CYD6</accession>
<evidence type="ECO:0000313" key="2">
    <source>
        <dbReference type="Proteomes" id="UP001500620"/>
    </source>
</evidence>
<proteinExistence type="predicted"/>
<evidence type="ECO:0008006" key="3">
    <source>
        <dbReference type="Google" id="ProtNLM"/>
    </source>
</evidence>
<gene>
    <name evidence="1" type="ORF">GCM10022255_009690</name>
</gene>
<name>A0ABP8CYD6_9ACTN</name>
<protein>
    <recommendedName>
        <fullName evidence="3">DUF5348 domain-containing protein</fullName>
    </recommendedName>
</protein>
<evidence type="ECO:0000313" key="1">
    <source>
        <dbReference type="EMBL" id="GAA4244885.1"/>
    </source>
</evidence>
<comment type="caution">
    <text evidence="1">The sequence shown here is derived from an EMBL/GenBank/DDBJ whole genome shotgun (WGS) entry which is preliminary data.</text>
</comment>
<reference evidence="2" key="1">
    <citation type="journal article" date="2019" name="Int. J. Syst. Evol. Microbiol.">
        <title>The Global Catalogue of Microorganisms (GCM) 10K type strain sequencing project: providing services to taxonomists for standard genome sequencing and annotation.</title>
        <authorList>
            <consortium name="The Broad Institute Genomics Platform"/>
            <consortium name="The Broad Institute Genome Sequencing Center for Infectious Disease"/>
            <person name="Wu L."/>
            <person name="Ma J."/>
        </authorList>
    </citation>
    <scope>NUCLEOTIDE SEQUENCE [LARGE SCALE GENOMIC DNA]</scope>
    <source>
        <strain evidence="2">JCM 17441</strain>
    </source>
</reference>
<dbReference type="EMBL" id="BAABAT010000002">
    <property type="protein sequence ID" value="GAA4244885.1"/>
    <property type="molecule type" value="Genomic_DNA"/>
</dbReference>
<dbReference type="Proteomes" id="UP001500620">
    <property type="component" value="Unassembled WGS sequence"/>
</dbReference>
<sequence>MPGNGWRTWIATSPMGEILEFSEEDYRYGVGPLIMRIARVDLTSVELYDGDLWYLVEGTQLARDGREIEFRQVTVRARALGL</sequence>
<organism evidence="1 2">
    <name type="scientific">Dactylosporangium darangshiense</name>
    <dbReference type="NCBI Taxonomy" id="579108"/>
    <lineage>
        <taxon>Bacteria</taxon>
        <taxon>Bacillati</taxon>
        <taxon>Actinomycetota</taxon>
        <taxon>Actinomycetes</taxon>
        <taxon>Micromonosporales</taxon>
        <taxon>Micromonosporaceae</taxon>
        <taxon>Dactylosporangium</taxon>
    </lineage>
</organism>
<keyword evidence="2" id="KW-1185">Reference proteome</keyword>